<keyword evidence="1" id="KW-1133">Transmembrane helix</keyword>
<dbReference type="RefSeq" id="WP_108381805.1">
    <property type="nucleotide sequence ID" value="NZ_CP028858.1"/>
</dbReference>
<keyword evidence="1" id="KW-0472">Membrane</keyword>
<evidence type="ECO:0000313" key="3">
    <source>
        <dbReference type="Proteomes" id="UP000244727"/>
    </source>
</evidence>
<evidence type="ECO:0000256" key="1">
    <source>
        <dbReference type="SAM" id="Phobius"/>
    </source>
</evidence>
<dbReference type="Proteomes" id="UP000244727">
    <property type="component" value="Chromosome"/>
</dbReference>
<dbReference type="EMBL" id="CP028858">
    <property type="protein sequence ID" value="AWB27436.1"/>
    <property type="molecule type" value="Genomic_DNA"/>
</dbReference>
<dbReference type="AlphaFoldDB" id="A0A2R4X0Y1"/>
<feature type="transmembrane region" description="Helical" evidence="1">
    <location>
        <begin position="75"/>
        <end position="98"/>
    </location>
</feature>
<keyword evidence="1" id="KW-0812">Transmembrane</keyword>
<gene>
    <name evidence="2" type="ORF">HARCEL1_06820</name>
</gene>
<feature type="transmembrane region" description="Helical" evidence="1">
    <location>
        <begin position="12"/>
        <end position="31"/>
    </location>
</feature>
<organism evidence="2 3">
    <name type="scientific">Halococcoides cellulosivorans</name>
    <dbReference type="NCBI Taxonomy" id="1679096"/>
    <lineage>
        <taxon>Archaea</taxon>
        <taxon>Methanobacteriati</taxon>
        <taxon>Methanobacteriota</taxon>
        <taxon>Stenosarchaea group</taxon>
        <taxon>Halobacteria</taxon>
        <taxon>Halobacteriales</taxon>
        <taxon>Haloarculaceae</taxon>
        <taxon>Halococcoides</taxon>
    </lineage>
</organism>
<name>A0A2R4X0Y1_9EURY</name>
<reference evidence="2 3" key="1">
    <citation type="submission" date="2018-04" db="EMBL/GenBank/DDBJ databases">
        <title>Halococcoides cellulosivorans gen. nov., sp. nov., an extremely halophilic cellulose-utilizing haloarchaeon from hypersaline lakes.</title>
        <authorList>
            <person name="Sorokin D.Y."/>
            <person name="Toshchakov S.V."/>
            <person name="Samarov N.I."/>
            <person name="Korzhenkov A."/>
            <person name="Kublanov I.V."/>
        </authorList>
    </citation>
    <scope>NUCLEOTIDE SEQUENCE [LARGE SCALE GENOMIC DNA]</scope>
    <source>
        <strain evidence="2 3">HArcel1</strain>
    </source>
</reference>
<dbReference type="GeneID" id="36512205"/>
<accession>A0A2R4X0Y1</accession>
<dbReference type="KEGG" id="harc:HARCEL1_06820"/>
<protein>
    <submittedName>
        <fullName evidence="2">Uncharacterized protein</fullName>
    </submittedName>
</protein>
<keyword evidence="3" id="KW-1185">Reference proteome</keyword>
<proteinExistence type="predicted"/>
<evidence type="ECO:0000313" key="2">
    <source>
        <dbReference type="EMBL" id="AWB27436.1"/>
    </source>
</evidence>
<sequence length="115" mass="11612">MTDNTKTMVDRIAMGVGGGLLLLSTVVIGLIEVLAGNNVPLYVGTNADGETVQAATAAGMEVVNNAPVVPPNLRALILVIGLAVLGGYAIFVVGYGAMNGVPGYESSSSTAETFE</sequence>